<comment type="caution">
    <text evidence="3">The sequence shown here is derived from an EMBL/GenBank/DDBJ whole genome shotgun (WGS) entry which is preliminary data.</text>
</comment>
<accession>A0AA91A583</accession>
<dbReference type="InterPro" id="IPR035986">
    <property type="entry name" value="PKD_dom_sf"/>
</dbReference>
<proteinExistence type="predicted"/>
<dbReference type="InterPro" id="IPR000601">
    <property type="entry name" value="PKD_dom"/>
</dbReference>
<name>A0AA91A583_9BACT</name>
<keyword evidence="1" id="KW-0732">Signal</keyword>
<dbReference type="CDD" id="cd00146">
    <property type="entry name" value="PKD"/>
    <property type="match status" value="1"/>
</dbReference>
<sequence length="491" mass="54412">MKKIFLNMAFALMAVLMLGACSAEEFSGADKSQIPTMEGVNVDWQVDEETNTVTASVSDLKGKYPLWYIYWNNAKGEKQSIYSTLPTFSKQFVSAGTYTISLRLGNRNGFSSDEVSKTVTFTKSQVDWSAVTSKLCGTAEKPKVWRIDRKAAGHLGCGPSGSAGTAWWSAVANDKKDFGVYDDRIIFTMGGETGGRYSYNPGEDGKMYVNKGTTIWGTGAAEDFDTDVQKNETSFSLESDFYTPEGANEEVQANYIVLGAQSYFPYISDDSQYNNGKYRIESITATKLELVFDVPGAIAWHFILTSTEDKPDNPDAPGAIVDWDYNSENNLWKPFMGIEPASFFYAPGWAQIDNPKFTYKDGLYTVELPAATSDQWQSQMAFETDLTASLSDTYNFYCVLNSSEDHPGVTVKLTETDEKDEAGETVKKHDDNFFFADRVKLTAGEDYVFKKEGVVLPKNDAHALSLVFDFGGNAANTEISVGKIYLEKVKK</sequence>
<evidence type="ECO:0000256" key="1">
    <source>
        <dbReference type="SAM" id="SignalP"/>
    </source>
</evidence>
<evidence type="ECO:0000313" key="4">
    <source>
        <dbReference type="Proteomes" id="UP000421283"/>
    </source>
</evidence>
<dbReference type="SUPFAM" id="SSF49299">
    <property type="entry name" value="PKD domain"/>
    <property type="match status" value="1"/>
</dbReference>
<dbReference type="PROSITE" id="PS50093">
    <property type="entry name" value="PKD"/>
    <property type="match status" value="1"/>
</dbReference>
<dbReference type="RefSeq" id="WP_153138326.1">
    <property type="nucleotide sequence ID" value="NZ_JAHRGB010000012.1"/>
</dbReference>
<dbReference type="EMBL" id="VZAP01000093">
    <property type="protein sequence ID" value="MQO92459.1"/>
    <property type="molecule type" value="Genomic_DNA"/>
</dbReference>
<gene>
    <name evidence="3" type="ORF">F7D31_07245</name>
</gene>
<protein>
    <recommendedName>
        <fullName evidence="2">PKD domain-containing protein</fullName>
    </recommendedName>
</protein>
<reference evidence="4" key="1">
    <citation type="submission" date="2019-09" db="EMBL/GenBank/DDBJ databases">
        <title>Distinct polysaccharide growth profiles of human intestinal Prevotella copri isolates.</title>
        <authorList>
            <person name="Fehlner-Peach H."/>
            <person name="Magnabosco C."/>
            <person name="Raghavan V."/>
            <person name="Scher J.U."/>
            <person name="Tett A."/>
            <person name="Cox L.M."/>
            <person name="Gottsegen C."/>
            <person name="Watters A."/>
            <person name="Wiltshire- Gordon J.D."/>
            <person name="Segata N."/>
            <person name="Bonneau R."/>
            <person name="Littman D.R."/>
        </authorList>
    </citation>
    <scope>NUCLEOTIDE SEQUENCE [LARGE SCALE GENOMIC DNA]</scope>
    <source>
        <strain evidence="4">iAU3127</strain>
    </source>
</reference>
<feature type="domain" description="PKD" evidence="2">
    <location>
        <begin position="71"/>
        <end position="126"/>
    </location>
</feature>
<dbReference type="Proteomes" id="UP000421283">
    <property type="component" value="Unassembled WGS sequence"/>
</dbReference>
<feature type="chain" id="PRO_5041725989" description="PKD domain-containing protein" evidence="1">
    <location>
        <begin position="24"/>
        <end position="491"/>
    </location>
</feature>
<dbReference type="AlphaFoldDB" id="A0AA91A583"/>
<dbReference type="PROSITE" id="PS51257">
    <property type="entry name" value="PROKAR_LIPOPROTEIN"/>
    <property type="match status" value="1"/>
</dbReference>
<evidence type="ECO:0000259" key="2">
    <source>
        <dbReference type="PROSITE" id="PS50093"/>
    </source>
</evidence>
<feature type="signal peptide" evidence="1">
    <location>
        <begin position="1"/>
        <end position="23"/>
    </location>
</feature>
<organism evidence="3 4">
    <name type="scientific">Segatella copri</name>
    <dbReference type="NCBI Taxonomy" id="165179"/>
    <lineage>
        <taxon>Bacteria</taxon>
        <taxon>Pseudomonadati</taxon>
        <taxon>Bacteroidota</taxon>
        <taxon>Bacteroidia</taxon>
        <taxon>Bacteroidales</taxon>
        <taxon>Prevotellaceae</taxon>
        <taxon>Segatella</taxon>
    </lineage>
</organism>
<evidence type="ECO:0000313" key="3">
    <source>
        <dbReference type="EMBL" id="MQO92459.1"/>
    </source>
</evidence>